<evidence type="ECO:0000313" key="2">
    <source>
        <dbReference type="EMBL" id="ALO17545.1"/>
    </source>
</evidence>
<dbReference type="InterPro" id="IPR050218">
    <property type="entry name" value="LptD"/>
</dbReference>
<accession>A0A0S2I503</accession>
<reference evidence="2 3" key="1">
    <citation type="submission" date="2015-11" db="EMBL/GenBank/DDBJ databases">
        <title>Description and complete genome sequence of a novel strain predominating in hypersaline microbial mats and representing a new family of the Bacteriodetes phylum.</title>
        <authorList>
            <person name="Spring S."/>
            <person name="Bunk B."/>
            <person name="Sproer C."/>
            <person name="Klenk H.-P."/>
        </authorList>
    </citation>
    <scope>NUCLEOTIDE SEQUENCE [LARGE SCALE GENOMIC DNA]</scope>
    <source>
        <strain evidence="2 3">L21-Spi-D4</strain>
    </source>
</reference>
<dbReference type="PANTHER" id="PTHR30189">
    <property type="entry name" value="LPS-ASSEMBLY PROTEIN"/>
    <property type="match status" value="1"/>
</dbReference>
<evidence type="ECO:0000259" key="1">
    <source>
        <dbReference type="Pfam" id="PF19838"/>
    </source>
</evidence>
<dbReference type="GO" id="GO:1990351">
    <property type="term" value="C:transporter complex"/>
    <property type="evidence" value="ECO:0007669"/>
    <property type="project" value="TreeGrafter"/>
</dbReference>
<dbReference type="GO" id="GO:0009279">
    <property type="term" value="C:cell outer membrane"/>
    <property type="evidence" value="ECO:0007669"/>
    <property type="project" value="TreeGrafter"/>
</dbReference>
<gene>
    <name evidence="2" type="ORF">L21SP5_03954</name>
</gene>
<dbReference type="STRING" id="1307839.L21SP5_03954"/>
<dbReference type="KEGG" id="blq:L21SP5_03954"/>
<feature type="domain" description="LPS-assembly protein LptD central" evidence="1">
    <location>
        <begin position="216"/>
        <end position="689"/>
    </location>
</feature>
<dbReference type="Proteomes" id="UP000064893">
    <property type="component" value="Chromosome"/>
</dbReference>
<keyword evidence="3" id="KW-1185">Reference proteome</keyword>
<dbReference type="EMBL" id="CP013118">
    <property type="protein sequence ID" value="ALO17545.1"/>
    <property type="molecule type" value="Genomic_DNA"/>
</dbReference>
<dbReference type="Pfam" id="PF19838">
    <property type="entry name" value="LptD_2"/>
    <property type="match status" value="1"/>
</dbReference>
<dbReference type="PATRIC" id="fig|1307839.3.peg.4220"/>
<proteinExistence type="predicted"/>
<organism evidence="2 3">
    <name type="scientific">Salinivirga cyanobacteriivorans</name>
    <dbReference type="NCBI Taxonomy" id="1307839"/>
    <lineage>
        <taxon>Bacteria</taxon>
        <taxon>Pseudomonadati</taxon>
        <taxon>Bacteroidota</taxon>
        <taxon>Bacteroidia</taxon>
        <taxon>Bacteroidales</taxon>
        <taxon>Salinivirgaceae</taxon>
        <taxon>Salinivirga</taxon>
    </lineage>
</organism>
<dbReference type="RefSeq" id="WP_057954797.1">
    <property type="nucleotide sequence ID" value="NZ_CP013118.1"/>
</dbReference>
<name>A0A0S2I503_9BACT</name>
<sequence>MLKVFIRYTIYLFLVQILYPVNLLGQEVPKSGISDSIPPVDTSAWTYTKLDSSNIKPDTTKPSPSSTLSSPVDYQSADTIESFLNEKRIILKGDAKVLYGDIELTASYIDIDFNKNEIFAKGKTDSLGNEIGLPIFKEGEDLYESREIRYNFKTKKGIITDVVTEQDGGFLHSRRTKKHAENIIDLKAGKYTTCDHEHPHYYIAMSKARVIQNDKIVSGPLYLVIEDVPTPIAIPFGFFPFTKEKTSGLILPRYGESERRGFSLEDLGYYWALSDYMDLKVVGSIYSKGSYKGTISSRYKKRYRYSGQLSFMLEKIIESERGLADYVNTDAYNLTWHHNQDPKARPNSNFSANVNLKSTSANRYSTQMNNYLQNTVNSSANYSHSLPGTPFSFNAQLRHTLNTKDSSVAMTLPSVNLNMQRITPFAPKNSNKPPNLLQKIGITYSSRLENRFTVKEDELFKKDVVDEFKFGVKHDVGVKTSAKFLKFLNFSPSANYTERWYFNSLRKKYEGSLFTEGDTVFGKTTTDTITGFNRVYDYNVSAGVNTTLYGLYTFQPYIPVEAIRFVHSPSVSYSYRPNFSLDKYGYYDEVEGRPDQTYSYYDNGIYGVPSGPRSGAINLSLGNQISMKVRTPNDSVSKTKKIDLLKTLNFSTNYNIVADSMNWSPLSMRASTNLFQKVNVQFNATMDPYALDPITYKRIDKYQFNVDGKLGRITRAAVSFNFKLDSKMFEGDEVSEEEQQRAVVDYYDYFDIPWSFTLNYKYTFSKPQNTKSVIQTVGLRGNFSVTDKWKVGFRTGYDFERRKMSATTLDITRDLHCWVMSFHWVPFGERQSYSFTIGVKSSILQDLKYDKRENWYDNGQY</sequence>
<evidence type="ECO:0000313" key="3">
    <source>
        <dbReference type="Proteomes" id="UP000064893"/>
    </source>
</evidence>
<dbReference type="InterPro" id="IPR045659">
    <property type="entry name" value="LptD_2"/>
</dbReference>
<dbReference type="AlphaFoldDB" id="A0A0S2I503"/>
<protein>
    <submittedName>
        <fullName evidence="2">Organic solvent tolerance protein OstA</fullName>
    </submittedName>
</protein>
<dbReference type="PANTHER" id="PTHR30189:SF1">
    <property type="entry name" value="LPS-ASSEMBLY PROTEIN LPTD"/>
    <property type="match status" value="1"/>
</dbReference>